<sequence>MTTRWGDVFDRYAIKAVSDNDKIKRAYVPSQEQTEVLEAAGRTPADGGPAPQSAIRVLGDPARSQVDASYYRASGHPQRERRLGGKLISQWLEVDDELLMGVRNGQLYVARVQNPSTHQSIIDEVLLASGLALEDDPAADIALDPEDQAVLAAPCPPEALEQLRVKYQDASPRVKARLAMHIERGAVGAAVKRARGFHCQLCQALGLPSLGFFKRSGEPYVEAHHVMPVSALLPGSLGPRNVISVCAGHHRQIHYGNVTVAELPDGFVFTIDNTQVRVSRN</sequence>
<dbReference type="AlphaFoldDB" id="A0A494RJL5"/>
<gene>
    <name evidence="1" type="ORF">D8I30_10830</name>
</gene>
<reference evidence="1 2" key="1">
    <citation type="submission" date="2018-10" db="EMBL/GenBank/DDBJ databases">
        <title>Complete genome sequence of Brevundimonas naejangsanensis BRV3.</title>
        <authorList>
            <person name="Berrios L."/>
            <person name="Ely B."/>
        </authorList>
    </citation>
    <scope>NUCLEOTIDE SEQUENCE [LARGE SCALE GENOMIC DNA]</scope>
    <source>
        <strain evidence="1 2">BRV3</strain>
    </source>
</reference>
<accession>A0A494RJL5</accession>
<dbReference type="EMBL" id="CP032707">
    <property type="protein sequence ID" value="AYG95619.1"/>
    <property type="molecule type" value="Genomic_DNA"/>
</dbReference>
<dbReference type="OrthoDB" id="7220022at2"/>
<evidence type="ECO:0000313" key="1">
    <source>
        <dbReference type="EMBL" id="AYG95619.1"/>
    </source>
</evidence>
<keyword evidence="2" id="KW-1185">Reference proteome</keyword>
<dbReference type="Proteomes" id="UP000276984">
    <property type="component" value="Chromosome"/>
</dbReference>
<protein>
    <recommendedName>
        <fullName evidence="3">HNH endonuclease</fullName>
    </recommendedName>
</protein>
<name>A0A494RJL5_9CAUL</name>
<proteinExistence type="predicted"/>
<evidence type="ECO:0008006" key="3">
    <source>
        <dbReference type="Google" id="ProtNLM"/>
    </source>
</evidence>
<dbReference type="RefSeq" id="WP_121482753.1">
    <property type="nucleotide sequence ID" value="NZ_CP032707.1"/>
</dbReference>
<evidence type="ECO:0000313" key="2">
    <source>
        <dbReference type="Proteomes" id="UP000276984"/>
    </source>
</evidence>
<organism evidence="1 2">
    <name type="scientific">Brevundimonas naejangsanensis</name>
    <dbReference type="NCBI Taxonomy" id="588932"/>
    <lineage>
        <taxon>Bacteria</taxon>
        <taxon>Pseudomonadati</taxon>
        <taxon>Pseudomonadota</taxon>
        <taxon>Alphaproteobacteria</taxon>
        <taxon>Caulobacterales</taxon>
        <taxon>Caulobacteraceae</taxon>
        <taxon>Brevundimonas</taxon>
    </lineage>
</organism>